<dbReference type="OrthoDB" id="5373103at2"/>
<feature type="signal peptide" evidence="1">
    <location>
        <begin position="1"/>
        <end position="21"/>
    </location>
</feature>
<keyword evidence="1" id="KW-0732">Signal</keyword>
<feature type="chain" id="PRO_5002038477" evidence="1">
    <location>
        <begin position="22"/>
        <end position="159"/>
    </location>
</feature>
<dbReference type="EMBL" id="CP007775">
    <property type="protein sequence ID" value="AJD02572.1"/>
    <property type="molecule type" value="Genomic_DNA"/>
</dbReference>
<dbReference type="PROSITE" id="PS51257">
    <property type="entry name" value="PROKAR_LIPOPROTEIN"/>
    <property type="match status" value="1"/>
</dbReference>
<protein>
    <submittedName>
        <fullName evidence="2">Putative lipoprotein</fullName>
    </submittedName>
</protein>
<accession>A0A0A8HXN5</accession>
<dbReference type="Proteomes" id="UP000031130">
    <property type="component" value="Chromosome"/>
</dbReference>
<evidence type="ECO:0000313" key="3">
    <source>
        <dbReference type="Proteomes" id="UP000031130"/>
    </source>
</evidence>
<organism evidence="2 3">
    <name type="scientific">Campylobacter lari NCTC 11845</name>
    <dbReference type="NCBI Taxonomy" id="1388749"/>
    <lineage>
        <taxon>Bacteria</taxon>
        <taxon>Pseudomonadati</taxon>
        <taxon>Campylobacterota</taxon>
        <taxon>Epsilonproteobacteria</taxon>
        <taxon>Campylobacterales</taxon>
        <taxon>Campylobacteraceae</taxon>
        <taxon>Campylobacter</taxon>
    </lineage>
</organism>
<evidence type="ECO:0000313" key="2">
    <source>
        <dbReference type="EMBL" id="AJD02572.1"/>
    </source>
</evidence>
<name>A0A0A8HXN5_CAMLA</name>
<dbReference type="HOGENOM" id="CLU_136117_1_0_7"/>
<proteinExistence type="predicted"/>
<dbReference type="KEGG" id="cln:UPTC3659_1760"/>
<reference evidence="2 3" key="1">
    <citation type="journal article" date="2014" name="Genome Biol. Evol.">
        <title>Comparative Genomics of the Campylobacter lari Group.</title>
        <authorList>
            <person name="Miller W.G."/>
            <person name="Yee E."/>
            <person name="Chapman M.H."/>
            <person name="Smith T.P."/>
            <person name="Bono J.L."/>
            <person name="Huynh S."/>
            <person name="Parker C.T."/>
            <person name="Vandamme P."/>
            <person name="Luong K."/>
            <person name="Korlach J."/>
        </authorList>
    </citation>
    <scope>NUCLEOTIDE SEQUENCE [LARGE SCALE GENOMIC DNA]</scope>
    <source>
        <strain evidence="3">RM3659</strain>
    </source>
</reference>
<dbReference type="AlphaFoldDB" id="A0A0A8HXN5"/>
<dbReference type="RefSeq" id="WP_039627252.1">
    <property type="nucleotide sequence ID" value="NZ_CP007775.1"/>
</dbReference>
<keyword evidence="2" id="KW-0449">Lipoprotein</keyword>
<evidence type="ECO:0000256" key="1">
    <source>
        <dbReference type="SAM" id="SignalP"/>
    </source>
</evidence>
<sequence length="159" mass="18582">MKTLLQIVFLCFVCVFLSSCALKSKTQAQSAYIILKTPEFKFADYGFLYEGKKFTSLELYSTSKALLELKISDKICVNGVCYTKILFNKRFFNNEYYDDFLQDLILKKPIFYGKNKQITSCGFTQKIISKNYDIFYEVCDKNMSFNDKKSKIKFSMKSI</sequence>
<gene>
    <name evidence="2" type="ORF">UPTC3659_1760</name>
</gene>